<name>A0A316HXW5_9PSEU</name>
<accession>A0A316HXW5</accession>
<keyword evidence="4" id="KW-1185">Reference proteome</keyword>
<dbReference type="Proteomes" id="UP000248714">
    <property type="component" value="Unassembled WGS sequence"/>
</dbReference>
<dbReference type="EMBL" id="QLTT01000003">
    <property type="protein sequence ID" value="RAS66957.1"/>
    <property type="molecule type" value="Genomic_DNA"/>
</dbReference>
<sequence>MKGAFIHERSMKAPFIASGAGQAVKRPVSMAAASSTLER</sequence>
<dbReference type="Proteomes" id="UP000246005">
    <property type="component" value="Unassembled WGS sequence"/>
</dbReference>
<comment type="caution">
    <text evidence="1">The sequence shown here is derived from an EMBL/GenBank/DDBJ whole genome shotgun (WGS) entry which is preliminary data.</text>
</comment>
<evidence type="ECO:0000313" key="2">
    <source>
        <dbReference type="EMBL" id="RAS66957.1"/>
    </source>
</evidence>
<evidence type="ECO:0000313" key="3">
    <source>
        <dbReference type="Proteomes" id="UP000246005"/>
    </source>
</evidence>
<proteinExistence type="predicted"/>
<reference evidence="1 3" key="1">
    <citation type="submission" date="2018-05" db="EMBL/GenBank/DDBJ databases">
        <title>Genomic Encyclopedia of Type Strains, Phase IV (KMG-IV): sequencing the most valuable type-strain genomes for metagenomic binning, comparative biology and taxonomic classification.</title>
        <authorList>
            <person name="Goeker M."/>
        </authorList>
    </citation>
    <scope>NUCLEOTIDE SEQUENCE [LARGE SCALE GENOMIC DNA]</scope>
    <source>
        <strain evidence="2 4">DSM 45479</strain>
        <strain evidence="1 3">DSM 45480</strain>
    </source>
</reference>
<organism evidence="1 3">
    <name type="scientific">Lentzea atacamensis</name>
    <dbReference type="NCBI Taxonomy" id="531938"/>
    <lineage>
        <taxon>Bacteria</taxon>
        <taxon>Bacillati</taxon>
        <taxon>Actinomycetota</taxon>
        <taxon>Actinomycetes</taxon>
        <taxon>Pseudonocardiales</taxon>
        <taxon>Pseudonocardiaceae</taxon>
        <taxon>Lentzea</taxon>
    </lineage>
</organism>
<evidence type="ECO:0000313" key="4">
    <source>
        <dbReference type="Proteomes" id="UP000248714"/>
    </source>
</evidence>
<protein>
    <submittedName>
        <fullName evidence="1">Uncharacterized protein</fullName>
    </submittedName>
</protein>
<dbReference type="AlphaFoldDB" id="A0A316HXW5"/>
<dbReference type="EMBL" id="QGHB01000006">
    <property type="protein sequence ID" value="PWK85556.1"/>
    <property type="molecule type" value="Genomic_DNA"/>
</dbReference>
<gene>
    <name evidence="2" type="ORF">C8D87_103296</name>
    <name evidence="1" type="ORF">C8D88_106184</name>
</gene>
<evidence type="ECO:0000313" key="1">
    <source>
        <dbReference type="EMBL" id="PWK85556.1"/>
    </source>
</evidence>